<sequence>MHPRVHPAMIKLGRDMALARRVRSLSTIDMAERMGVDRSTLRRLEQGDPGVSLNTFAMALHALGLMDRLEGLVDRATDDVGLLTAEDAIPKRIARSRPASTRRTPAGPLGQKAPSQRAGDGAPASAVP</sequence>
<evidence type="ECO:0000256" key="1">
    <source>
        <dbReference type="SAM" id="MobiDB-lite"/>
    </source>
</evidence>
<protein>
    <submittedName>
        <fullName evidence="3">Helix-turn-helix protein</fullName>
    </submittedName>
</protein>
<dbReference type="AlphaFoldDB" id="A0A4R2R8V1"/>
<organism evidence="3 4">
    <name type="scientific">Rhodovulum bhavnagarense</name>
    <dbReference type="NCBI Taxonomy" id="992286"/>
    <lineage>
        <taxon>Bacteria</taxon>
        <taxon>Pseudomonadati</taxon>
        <taxon>Pseudomonadota</taxon>
        <taxon>Alphaproteobacteria</taxon>
        <taxon>Rhodobacterales</taxon>
        <taxon>Paracoccaceae</taxon>
        <taxon>Rhodovulum</taxon>
    </lineage>
</organism>
<proteinExistence type="predicted"/>
<dbReference type="Pfam" id="PF13560">
    <property type="entry name" value="HTH_31"/>
    <property type="match status" value="1"/>
</dbReference>
<evidence type="ECO:0000313" key="3">
    <source>
        <dbReference type="EMBL" id="TCP58458.1"/>
    </source>
</evidence>
<evidence type="ECO:0000313" key="4">
    <source>
        <dbReference type="Proteomes" id="UP000295050"/>
    </source>
</evidence>
<comment type="caution">
    <text evidence="3">The sequence shown here is derived from an EMBL/GenBank/DDBJ whole genome shotgun (WGS) entry which is preliminary data.</text>
</comment>
<gene>
    <name evidence="3" type="ORF">EV663_1255</name>
</gene>
<accession>A0A4R2R8V1</accession>
<dbReference type="PROSITE" id="PS50943">
    <property type="entry name" value="HTH_CROC1"/>
    <property type="match status" value="1"/>
</dbReference>
<evidence type="ECO:0000259" key="2">
    <source>
        <dbReference type="PROSITE" id="PS50943"/>
    </source>
</evidence>
<reference evidence="3 4" key="1">
    <citation type="submission" date="2019-03" db="EMBL/GenBank/DDBJ databases">
        <title>Genomic Encyclopedia of Type Strains, Phase IV (KMG-IV): sequencing the most valuable type-strain genomes for metagenomic binning, comparative biology and taxonomic classification.</title>
        <authorList>
            <person name="Goeker M."/>
        </authorList>
    </citation>
    <scope>NUCLEOTIDE SEQUENCE [LARGE SCALE GENOMIC DNA]</scope>
    <source>
        <strain evidence="3 4">DSM 24766</strain>
    </source>
</reference>
<dbReference type="SUPFAM" id="SSF47413">
    <property type="entry name" value="lambda repressor-like DNA-binding domains"/>
    <property type="match status" value="1"/>
</dbReference>
<name>A0A4R2R8V1_9RHOB</name>
<dbReference type="Proteomes" id="UP000295050">
    <property type="component" value="Unassembled WGS sequence"/>
</dbReference>
<dbReference type="EMBL" id="SLXU01000025">
    <property type="protein sequence ID" value="TCP58458.1"/>
    <property type="molecule type" value="Genomic_DNA"/>
</dbReference>
<feature type="domain" description="HTH cro/C1-type" evidence="2">
    <location>
        <begin position="16"/>
        <end position="69"/>
    </location>
</feature>
<dbReference type="InterPro" id="IPR001387">
    <property type="entry name" value="Cro/C1-type_HTH"/>
</dbReference>
<dbReference type="GO" id="GO:0003677">
    <property type="term" value="F:DNA binding"/>
    <property type="evidence" value="ECO:0007669"/>
    <property type="project" value="InterPro"/>
</dbReference>
<keyword evidence="4" id="KW-1185">Reference proteome</keyword>
<feature type="region of interest" description="Disordered" evidence="1">
    <location>
        <begin position="87"/>
        <end position="128"/>
    </location>
</feature>
<dbReference type="CDD" id="cd00093">
    <property type="entry name" value="HTH_XRE"/>
    <property type="match status" value="1"/>
</dbReference>
<dbReference type="Gene3D" id="1.10.260.40">
    <property type="entry name" value="lambda repressor-like DNA-binding domains"/>
    <property type="match status" value="1"/>
</dbReference>
<dbReference type="InterPro" id="IPR010982">
    <property type="entry name" value="Lambda_DNA-bd_dom_sf"/>
</dbReference>